<evidence type="ECO:0000256" key="2">
    <source>
        <dbReference type="SAM" id="Phobius"/>
    </source>
</evidence>
<protein>
    <recommendedName>
        <fullName evidence="5">PIR protein CIR protein</fullName>
    </recommendedName>
</protein>
<feature type="transmembrane region" description="Helical" evidence="2">
    <location>
        <begin position="570"/>
        <end position="592"/>
    </location>
</feature>
<proteinExistence type="predicted"/>
<keyword evidence="2" id="KW-0812">Transmembrane</keyword>
<feature type="region of interest" description="Disordered" evidence="1">
    <location>
        <begin position="252"/>
        <end position="374"/>
    </location>
</feature>
<organism evidence="3 4">
    <name type="scientific">Plasmodium vinckei vinckei</name>
    <dbReference type="NCBI Taxonomy" id="54757"/>
    <lineage>
        <taxon>Eukaryota</taxon>
        <taxon>Sar</taxon>
        <taxon>Alveolata</taxon>
        <taxon>Apicomplexa</taxon>
        <taxon>Aconoidasida</taxon>
        <taxon>Haemosporida</taxon>
        <taxon>Plasmodiidae</taxon>
        <taxon>Plasmodium</taxon>
        <taxon>Plasmodium (Vinckeia)</taxon>
    </lineage>
</organism>
<feature type="transmembrane region" description="Helical" evidence="2">
    <location>
        <begin position="613"/>
        <end position="636"/>
    </location>
</feature>
<feature type="compositionally biased region" description="Low complexity" evidence="1">
    <location>
        <begin position="496"/>
        <end position="506"/>
    </location>
</feature>
<feature type="compositionally biased region" description="Basic and acidic residues" evidence="1">
    <location>
        <begin position="311"/>
        <end position="321"/>
    </location>
</feature>
<reference evidence="3 4" key="1">
    <citation type="submission" date="2013-02" db="EMBL/GenBank/DDBJ databases">
        <title>The Genome Sequence of Plasmodium vinckei vinckei.</title>
        <authorList>
            <consortium name="The Broad Institute Genome Sequencing Platform"/>
            <consortium name="The Broad Institute Genome Sequencing Center for Infectious Disease"/>
            <person name="Neafsey D."/>
            <person name="Cheeseman I."/>
            <person name="Volkman S."/>
            <person name="Adams J."/>
            <person name="Walker B."/>
            <person name="Young S.K."/>
            <person name="Zeng Q."/>
            <person name="Gargeya S."/>
            <person name="Fitzgerald M."/>
            <person name="Haas B."/>
            <person name="Abouelleil A."/>
            <person name="Alvarado L."/>
            <person name="Arachchi H.M."/>
            <person name="Berlin A.M."/>
            <person name="Chapman S.B."/>
            <person name="Dewar J."/>
            <person name="Goldberg J."/>
            <person name="Griggs A."/>
            <person name="Gujja S."/>
            <person name="Hansen M."/>
            <person name="Howarth C."/>
            <person name="Imamovic A."/>
            <person name="Larimer J."/>
            <person name="McCowan C."/>
            <person name="Murphy C."/>
            <person name="Neiman D."/>
            <person name="Pearson M."/>
            <person name="Priest M."/>
            <person name="Roberts A."/>
            <person name="Saif S."/>
            <person name="Shea T."/>
            <person name="Sisk P."/>
            <person name="Sykes S."/>
            <person name="Wortman J."/>
            <person name="Nusbaum C."/>
            <person name="Birren B."/>
        </authorList>
    </citation>
    <scope>NUCLEOTIDE SEQUENCE [LARGE SCALE GENOMIC DNA]</scope>
    <source>
        <strain evidence="4">vinckei</strain>
    </source>
</reference>
<dbReference type="Proteomes" id="UP000030681">
    <property type="component" value="Unassembled WGS sequence"/>
</dbReference>
<accession>A0A081I937</accession>
<dbReference type="EMBL" id="KL446963">
    <property type="protein sequence ID" value="KEG00195.1"/>
    <property type="molecule type" value="Genomic_DNA"/>
</dbReference>
<evidence type="ECO:0000313" key="4">
    <source>
        <dbReference type="Proteomes" id="UP000030681"/>
    </source>
</evidence>
<feature type="compositionally biased region" description="Polar residues" evidence="1">
    <location>
        <begin position="285"/>
        <end position="294"/>
    </location>
</feature>
<evidence type="ECO:0008006" key="5">
    <source>
        <dbReference type="Google" id="ProtNLM"/>
    </source>
</evidence>
<gene>
    <name evidence="3" type="ORF">YYE_04951</name>
</gene>
<evidence type="ECO:0000313" key="3">
    <source>
        <dbReference type="EMBL" id="KEG00195.1"/>
    </source>
</evidence>
<feature type="compositionally biased region" description="Basic and acidic residues" evidence="1">
    <location>
        <begin position="507"/>
        <end position="545"/>
    </location>
</feature>
<keyword evidence="2" id="KW-0472">Membrane</keyword>
<sequence>MDHKLMCKYLNIADSYFNGKDVKTKIINKEPTINGFCNNGVCKTNEAGINAVAEYIIMKFKSSIENHEYNKYDEYLLMWLSDKLFEIHNKSENKDNKITLNKAYDTYLKKHKGILDYWNIFFSRNDLKEANLKYMSEFYKLLNKICKTITYYEKNPDEIANLITNSTECSNQYISIYNDIHKCRSYLDLLNKLKGIYDDFRNDAIMRNDSNTDLKTKLQTLTKPDGKEMDAVKGFKSYNFNHSNCKSLHKKITMSKPTDPPGLPSSSEEIQPPQPLKQLKDSQDEGPSSSQSINVLEKTKTGESSSSNVQDDSKIDLKTSDNIEGNIGGASGDTGPSVGGSEDSNDGTRDTDNRALNTDGGQDDKGGSGREQGVSDSVLVENGTQSTTVDPFNTGPLIFSISLKGMEKLNDATTSFETINKRITETTDTIKNLYSTALSNLETTYDKYSSFLKEMIYNISIDSNQVEKPPHLGDNKSGSEGGGDDPSQSKKNSHQTSESSLLPSSTEENKTDQSSHDPSENQNSDRTDQKEPQKPVDDQVIKTEDPGSEVKGNGTIGIGDIFIFKEFKKIGIPIIVIIISITLAIMYKFLVFERRKKLKRKKMKKVTNLFDSYSTIFKMMLLEWLTFNSKLIYIILRIKTSLT</sequence>
<dbReference type="Pfam" id="PF06022">
    <property type="entry name" value="Cir_Bir_Yir"/>
    <property type="match status" value="1"/>
</dbReference>
<dbReference type="InterPro" id="IPR006477">
    <property type="entry name" value="Yir_bir_cir"/>
</dbReference>
<feature type="region of interest" description="Disordered" evidence="1">
    <location>
        <begin position="465"/>
        <end position="549"/>
    </location>
</feature>
<dbReference type="AlphaFoldDB" id="A0A081I937"/>
<name>A0A081I937_PLAVN</name>
<evidence type="ECO:0000256" key="1">
    <source>
        <dbReference type="SAM" id="MobiDB-lite"/>
    </source>
</evidence>
<keyword evidence="2" id="KW-1133">Transmembrane helix</keyword>